<dbReference type="Proteomes" id="UP001231362">
    <property type="component" value="Unassembled WGS sequence"/>
</dbReference>
<dbReference type="RefSeq" id="WP_307149518.1">
    <property type="nucleotide sequence ID" value="NZ_JAUSTU010000004.1"/>
</dbReference>
<reference evidence="1 2" key="1">
    <citation type="submission" date="2023-07" db="EMBL/GenBank/DDBJ databases">
        <title>Genomic Encyclopedia of Type Strains, Phase IV (KMG-IV): sequencing the most valuable type-strain genomes for metagenomic binning, comparative biology and taxonomic classification.</title>
        <authorList>
            <person name="Goeker M."/>
        </authorList>
    </citation>
    <scope>NUCLEOTIDE SEQUENCE [LARGE SCALE GENOMIC DNA]</scope>
    <source>
        <strain evidence="1 2">DSM 23948</strain>
    </source>
</reference>
<protein>
    <submittedName>
        <fullName evidence="1">Uncharacterized protein</fullName>
    </submittedName>
</protein>
<sequence length="119" mass="13032">MPFEPLSVASRGDNAVTIDKYRRLRLSSAAIKTLAVTQFTPVVVSVDVENKRIGIVKQELAKVPNASTVRPDKRGYLGTAIGKKVCDKLALTDADLPVKFVYVGKVDDGPTFWHTFELA</sequence>
<gene>
    <name evidence="1" type="ORF">J2S07_001242</name>
</gene>
<comment type="caution">
    <text evidence="1">The sequence shown here is derived from an EMBL/GenBank/DDBJ whole genome shotgun (WGS) entry which is preliminary data.</text>
</comment>
<accession>A0ABT9V1X0</accession>
<evidence type="ECO:0000313" key="2">
    <source>
        <dbReference type="Proteomes" id="UP001231362"/>
    </source>
</evidence>
<proteinExistence type="predicted"/>
<organism evidence="1 2">
    <name type="scientific">Anoxybacillus andreesenii</name>
    <dbReference type="NCBI Taxonomy" id="1325932"/>
    <lineage>
        <taxon>Bacteria</taxon>
        <taxon>Bacillati</taxon>
        <taxon>Bacillota</taxon>
        <taxon>Bacilli</taxon>
        <taxon>Bacillales</taxon>
        <taxon>Anoxybacillaceae</taxon>
        <taxon>Anoxybacillus</taxon>
    </lineage>
</organism>
<evidence type="ECO:0000313" key="1">
    <source>
        <dbReference type="EMBL" id="MDQ0154938.1"/>
    </source>
</evidence>
<dbReference type="EMBL" id="JAUSTU010000004">
    <property type="protein sequence ID" value="MDQ0154938.1"/>
    <property type="molecule type" value="Genomic_DNA"/>
</dbReference>
<name>A0ABT9V1X0_9BACL</name>
<keyword evidence="2" id="KW-1185">Reference proteome</keyword>